<reference evidence="1 2" key="1">
    <citation type="submission" date="2018-04" db="EMBL/GenBank/DDBJ databases">
        <title>WGS assembly of Panicum hallii var. hallii HAL2.</title>
        <authorList>
            <person name="Lovell J."/>
            <person name="Jenkins J."/>
            <person name="Lowry D."/>
            <person name="Mamidi S."/>
            <person name="Sreedasyam A."/>
            <person name="Weng X."/>
            <person name="Barry K."/>
            <person name="Bonette J."/>
            <person name="Campitelli B."/>
            <person name="Daum C."/>
            <person name="Gordon S."/>
            <person name="Gould B."/>
            <person name="Lipzen A."/>
            <person name="MacQueen A."/>
            <person name="Palacio-Mejia J."/>
            <person name="Plott C."/>
            <person name="Shakirov E."/>
            <person name="Shu S."/>
            <person name="Yoshinaga Y."/>
            <person name="Zane M."/>
            <person name="Rokhsar D."/>
            <person name="Grimwood J."/>
            <person name="Schmutz J."/>
            <person name="Juenger T."/>
        </authorList>
    </citation>
    <scope>NUCLEOTIDE SEQUENCE [LARGE SCALE GENOMIC DNA]</scope>
    <source>
        <strain evidence="2">cv. HAL2</strain>
    </source>
</reference>
<gene>
    <name evidence="1" type="ORF">GQ55_1G436500</name>
</gene>
<dbReference type="Pfam" id="PF07893">
    <property type="entry name" value="DUF1668"/>
    <property type="match status" value="1"/>
</dbReference>
<protein>
    <recommendedName>
        <fullName evidence="3">DUF1618 domain-containing protein</fullName>
    </recommendedName>
</protein>
<dbReference type="OrthoDB" id="635005at2759"/>
<dbReference type="PANTHER" id="PTHR33085:SF42">
    <property type="entry name" value="DUF1618 DOMAIN-CONTAINING PROTEIN"/>
    <property type="match status" value="1"/>
</dbReference>
<dbReference type="InterPro" id="IPR012871">
    <property type="entry name" value="DUF1668_ORYSA"/>
</dbReference>
<evidence type="ECO:0008006" key="3">
    <source>
        <dbReference type="Google" id="ProtNLM"/>
    </source>
</evidence>
<sequence>MPKRRSSEGDGGSTAERRRPQQLYLIFDDWSRGYSIREVNLPSGSSHLSAVSGKVAEQRLPPPIFRLAVPRQLPQYFVCAFGTKIIAAHPKDPVFEPTGENSIPILGVRKRSIIIGPAQSLFPVYPTYVPVGDRRLFCLHSGFIELLCRSQREQPSGDNMEWAWCNHKALPFESNDVSSYAVHPAGPSILVSTKSTRYGTTATFSFHTEEFVWKQLGGEWMLPFTGRAHYVRYLEIFVGLSKDPETLGHLTSNTQCPAPAWKLCPEKLFSDNPGEEHVSATHVYMGSKSKFCLVECILFEDVRADQVLEERGLRQRGSCYMYRLMKFSLRFDMNGDLKTKSQRVGYFKVPEKTSIELIFGGPVAFVL</sequence>
<dbReference type="PANTHER" id="PTHR33085">
    <property type="entry name" value="OS12G0113100 PROTEIN-RELATED"/>
    <property type="match status" value="1"/>
</dbReference>
<evidence type="ECO:0000313" key="2">
    <source>
        <dbReference type="Proteomes" id="UP000244336"/>
    </source>
</evidence>
<evidence type="ECO:0000313" key="1">
    <source>
        <dbReference type="EMBL" id="PUZ78229.1"/>
    </source>
</evidence>
<proteinExistence type="predicted"/>
<keyword evidence="2" id="KW-1185">Reference proteome</keyword>
<dbReference type="Proteomes" id="UP000244336">
    <property type="component" value="Chromosome 1"/>
</dbReference>
<accession>A0A2T7FDR5</accession>
<dbReference type="Gramene" id="PUZ78229">
    <property type="protein sequence ID" value="PUZ78229"/>
    <property type="gene ID" value="GQ55_1G436500"/>
</dbReference>
<name>A0A2T7FDR5_9POAL</name>
<organism evidence="1 2">
    <name type="scientific">Panicum hallii var. hallii</name>
    <dbReference type="NCBI Taxonomy" id="1504633"/>
    <lineage>
        <taxon>Eukaryota</taxon>
        <taxon>Viridiplantae</taxon>
        <taxon>Streptophyta</taxon>
        <taxon>Embryophyta</taxon>
        <taxon>Tracheophyta</taxon>
        <taxon>Spermatophyta</taxon>
        <taxon>Magnoliopsida</taxon>
        <taxon>Liliopsida</taxon>
        <taxon>Poales</taxon>
        <taxon>Poaceae</taxon>
        <taxon>PACMAD clade</taxon>
        <taxon>Panicoideae</taxon>
        <taxon>Panicodae</taxon>
        <taxon>Paniceae</taxon>
        <taxon>Panicinae</taxon>
        <taxon>Panicum</taxon>
        <taxon>Panicum sect. Panicum</taxon>
    </lineage>
</organism>
<dbReference type="EMBL" id="CM009749">
    <property type="protein sequence ID" value="PUZ78229.1"/>
    <property type="molecule type" value="Genomic_DNA"/>
</dbReference>
<dbReference type="AlphaFoldDB" id="A0A2T7FDR5"/>